<dbReference type="InterPro" id="IPR002327">
    <property type="entry name" value="Cyt_c_1A/1B"/>
</dbReference>
<dbReference type="PROSITE" id="PS51007">
    <property type="entry name" value="CYTC"/>
    <property type="match status" value="1"/>
</dbReference>
<keyword evidence="3 6" id="KW-0479">Metal-binding</keyword>
<keyword evidence="1" id="KW-0813">Transport</keyword>
<evidence type="ECO:0000313" key="10">
    <source>
        <dbReference type="EMBL" id="BCE60437.1"/>
    </source>
</evidence>
<reference evidence="9" key="3">
    <citation type="submission" date="2020-05" db="EMBL/GenBank/DDBJ databases">
        <title>Complete genome sequence of Bradyrhizobium diazoefficiens XF3 isolated from soybean nodule.</title>
        <authorList>
            <person name="Noda R."/>
            <person name="Kakizaki K."/>
            <person name="Minamisawa K."/>
        </authorList>
    </citation>
    <scope>NUCLEOTIDE SEQUENCE</scope>
    <source>
        <strain evidence="9">XF3</strain>
    </source>
</reference>
<evidence type="ECO:0000313" key="11">
    <source>
        <dbReference type="EMBL" id="BCE69121.1"/>
    </source>
</evidence>
<evidence type="ECO:0000313" key="12">
    <source>
        <dbReference type="EMBL" id="BCE95198.1"/>
    </source>
</evidence>
<dbReference type="Pfam" id="PF00034">
    <property type="entry name" value="Cytochrom_C"/>
    <property type="match status" value="1"/>
</dbReference>
<reference evidence="10" key="4">
    <citation type="submission" date="2020-05" db="EMBL/GenBank/DDBJ databases">
        <title>Complete genome sequence of Bradyrhizobium diazoefficiens XF5 isolated from soybean nodule.</title>
        <authorList>
            <person name="Noda R."/>
            <person name="Kakizaki K."/>
            <person name="Minamisawa K."/>
        </authorList>
    </citation>
    <scope>NUCLEOTIDE SEQUENCE</scope>
    <source>
        <strain evidence="10">XF5</strain>
    </source>
</reference>
<dbReference type="PRINTS" id="PR00604">
    <property type="entry name" value="CYTCHRMECIAB"/>
</dbReference>
<dbReference type="EMBL" id="AP023092">
    <property type="protein sequence ID" value="BCE34199.1"/>
    <property type="molecule type" value="Genomic_DNA"/>
</dbReference>
<proteinExistence type="predicted"/>
<evidence type="ECO:0000256" key="2">
    <source>
        <dbReference type="ARBA" id="ARBA00022617"/>
    </source>
</evidence>
<evidence type="ECO:0000256" key="4">
    <source>
        <dbReference type="ARBA" id="ARBA00022982"/>
    </source>
</evidence>
<reference evidence="12" key="1">
    <citation type="submission" date="2020-05" db="EMBL/GenBank/DDBJ databases">
        <title>Complete genome sequence of Bradyrhizobium diazoefficiens XF10 isolated from soybean nodule.</title>
        <authorList>
            <person name="Noda R."/>
            <person name="Kakizaki K."/>
            <person name="Minamisawa K."/>
        </authorList>
    </citation>
    <scope>NUCLEOTIDE SEQUENCE</scope>
    <source>
        <strain evidence="12">XF10</strain>
    </source>
</reference>
<reference evidence="11" key="5">
    <citation type="submission" date="2020-05" db="EMBL/GenBank/DDBJ databases">
        <title>Complete genome sequence of Bradyrhizobium diazoefficiens XF6 isolated from soybean nodule.</title>
        <authorList>
            <person name="Noda R."/>
            <person name="Kakizaki K."/>
            <person name="Minamisawa K."/>
        </authorList>
    </citation>
    <scope>NUCLEOTIDE SEQUENCE</scope>
    <source>
        <strain evidence="11">XF6</strain>
    </source>
</reference>
<dbReference type="EMBL" id="AP023096">
    <property type="protein sequence ID" value="BCE69121.1"/>
    <property type="molecule type" value="Genomic_DNA"/>
</dbReference>
<dbReference type="SUPFAM" id="SSF46626">
    <property type="entry name" value="Cytochrome c"/>
    <property type="match status" value="1"/>
</dbReference>
<sequence length="142" mass="15446">MRTLNLTWMGELLAMRAVVLGLCTAVVLVVRVADAQMPLPAAKPPDGATLFKQQCAVCHTLSLSEPLRQGPPLVKIVGRTAGKVDGFRYSDGLAKADFAWDETRLDAWLTNPQAVIPGVVMAYRQGKPETRAAIITYLKELN</sequence>
<evidence type="ECO:0000313" key="9">
    <source>
        <dbReference type="EMBL" id="BCE42859.1"/>
    </source>
</evidence>
<gene>
    <name evidence="11" type="primary">cyc1</name>
    <name evidence="12" type="ORF">XF10B_79960</name>
    <name evidence="8" type="ORF">XF2B_79680</name>
    <name evidence="9" type="ORF">XF3B_78900</name>
    <name evidence="10" type="ORF">XF5B_79490</name>
    <name evidence="11" type="ORF">XF6B_79200</name>
</gene>
<keyword evidence="2 6" id="KW-0349">Heme</keyword>
<dbReference type="Gene3D" id="1.10.760.10">
    <property type="entry name" value="Cytochrome c-like domain"/>
    <property type="match status" value="1"/>
</dbReference>
<dbReference type="InterPro" id="IPR009056">
    <property type="entry name" value="Cyt_c-like_dom"/>
</dbReference>
<evidence type="ECO:0000259" key="7">
    <source>
        <dbReference type="PROSITE" id="PS51007"/>
    </source>
</evidence>
<dbReference type="GO" id="GO:0009055">
    <property type="term" value="F:electron transfer activity"/>
    <property type="evidence" value="ECO:0007669"/>
    <property type="project" value="InterPro"/>
</dbReference>
<dbReference type="EMBL" id="AP023093">
    <property type="protein sequence ID" value="BCE42859.1"/>
    <property type="molecule type" value="Genomic_DNA"/>
</dbReference>
<dbReference type="GO" id="GO:0046872">
    <property type="term" value="F:metal ion binding"/>
    <property type="evidence" value="ECO:0007669"/>
    <property type="project" value="UniProtKB-KW"/>
</dbReference>
<reference evidence="8" key="2">
    <citation type="submission" date="2020-05" db="EMBL/GenBank/DDBJ databases">
        <title>Complete genome sequence of Bradyrhizobium diazoefficiens XF2 isolated from soybean nodule.</title>
        <authorList>
            <person name="Noda R."/>
            <person name="Kakizaki K."/>
            <person name="Minamisawa K."/>
        </authorList>
    </citation>
    <scope>NUCLEOTIDE SEQUENCE</scope>
    <source>
        <strain evidence="8">XF2</strain>
    </source>
</reference>
<organism evidence="11">
    <name type="scientific">Bradyrhizobium diazoefficiens</name>
    <dbReference type="NCBI Taxonomy" id="1355477"/>
    <lineage>
        <taxon>Bacteria</taxon>
        <taxon>Pseudomonadati</taxon>
        <taxon>Pseudomonadota</taxon>
        <taxon>Alphaproteobacteria</taxon>
        <taxon>Hyphomicrobiales</taxon>
        <taxon>Nitrobacteraceae</taxon>
        <taxon>Bradyrhizobium</taxon>
    </lineage>
</organism>
<keyword evidence="4" id="KW-0249">Electron transport</keyword>
<keyword evidence="5 6" id="KW-0408">Iron</keyword>
<dbReference type="InterPro" id="IPR036909">
    <property type="entry name" value="Cyt_c-like_dom_sf"/>
</dbReference>
<accession>A0A810AZU7</accession>
<protein>
    <submittedName>
        <fullName evidence="11">Cytochrome c</fullName>
    </submittedName>
</protein>
<feature type="domain" description="Cytochrome c" evidence="7">
    <location>
        <begin position="42"/>
        <end position="142"/>
    </location>
</feature>
<dbReference type="AlphaFoldDB" id="A0A810AZU7"/>
<evidence type="ECO:0000256" key="1">
    <source>
        <dbReference type="ARBA" id="ARBA00022448"/>
    </source>
</evidence>
<evidence type="ECO:0000256" key="5">
    <source>
        <dbReference type="ARBA" id="ARBA00023004"/>
    </source>
</evidence>
<dbReference type="GO" id="GO:0020037">
    <property type="term" value="F:heme binding"/>
    <property type="evidence" value="ECO:0007669"/>
    <property type="project" value="InterPro"/>
</dbReference>
<dbReference type="PANTHER" id="PTHR11961">
    <property type="entry name" value="CYTOCHROME C"/>
    <property type="match status" value="1"/>
</dbReference>
<evidence type="ECO:0000256" key="3">
    <source>
        <dbReference type="ARBA" id="ARBA00022723"/>
    </source>
</evidence>
<evidence type="ECO:0000256" key="6">
    <source>
        <dbReference type="PROSITE-ProRule" id="PRU00433"/>
    </source>
</evidence>
<dbReference type="EMBL" id="AP023095">
    <property type="protein sequence ID" value="BCE60437.1"/>
    <property type="molecule type" value="Genomic_DNA"/>
</dbReference>
<evidence type="ECO:0000313" key="8">
    <source>
        <dbReference type="EMBL" id="BCE34199.1"/>
    </source>
</evidence>
<name>A0A810AZU7_9BRAD</name>
<dbReference type="EMBL" id="AP023099">
    <property type="protein sequence ID" value="BCE95198.1"/>
    <property type="molecule type" value="Genomic_DNA"/>
</dbReference>